<dbReference type="PANTHER" id="PTHR32285">
    <property type="entry name" value="PROTEIN TRICHOME BIREFRINGENCE-LIKE 9-RELATED"/>
    <property type="match status" value="1"/>
</dbReference>
<evidence type="ECO:0000256" key="4">
    <source>
        <dbReference type="ARBA" id="ARBA00022692"/>
    </source>
</evidence>
<dbReference type="OrthoDB" id="737117at2759"/>
<keyword evidence="7" id="KW-0333">Golgi apparatus</keyword>
<evidence type="ECO:0000313" key="14">
    <source>
        <dbReference type="Proteomes" id="UP000604825"/>
    </source>
</evidence>
<dbReference type="Pfam" id="PF14416">
    <property type="entry name" value="PMR5N"/>
    <property type="match status" value="1"/>
</dbReference>
<evidence type="ECO:0000256" key="6">
    <source>
        <dbReference type="ARBA" id="ARBA00022989"/>
    </source>
</evidence>
<feature type="compositionally biased region" description="Acidic residues" evidence="9">
    <location>
        <begin position="109"/>
        <end position="119"/>
    </location>
</feature>
<dbReference type="Proteomes" id="UP000604825">
    <property type="component" value="Unassembled WGS sequence"/>
</dbReference>
<evidence type="ECO:0000256" key="1">
    <source>
        <dbReference type="ARBA" id="ARBA00004323"/>
    </source>
</evidence>
<accession>A0A811NTY5</accession>
<dbReference type="PANTHER" id="PTHR32285:SF38">
    <property type="entry name" value="OS01G0614300 PROTEIN"/>
    <property type="match status" value="1"/>
</dbReference>
<evidence type="ECO:0000256" key="5">
    <source>
        <dbReference type="ARBA" id="ARBA00022968"/>
    </source>
</evidence>
<dbReference type="InterPro" id="IPR026057">
    <property type="entry name" value="TBL_C"/>
</dbReference>
<feature type="compositionally biased region" description="Pro residues" evidence="9">
    <location>
        <begin position="120"/>
        <end position="130"/>
    </location>
</feature>
<feature type="compositionally biased region" description="Low complexity" evidence="9">
    <location>
        <begin position="87"/>
        <end position="99"/>
    </location>
</feature>
<proteinExistence type="inferred from homology"/>
<sequence length="512" mass="57121">MDHSIKPPPAAGAAASSSRRWVLATSMCSLACIFLLSAGILLAAAGYRRPFQPRTAAAWDRFSRVQQKAAPASPPPLPRTGSHSHHAAPAPAPDAISPSAGGGPADAWSPEDEEEEEEAGPPPAPAPALAPAPSDEAGEDDEDAQCDLFDGEWVEEPAGSYPLYDAAECPFLSDQVACRRNGRPDSGYERWRWQPKRCGGRTRLGGPEALELCRDKRLVLVGDSLNRNMWESLACILYAAVPDRSRTRIVDDAGSEYRIFRAMDYNCSVEFFWSPFLVKLETKDDRTKALMLDQLPPMLQRTLGADVLIFNTGHWWTHTGKLRAWDHLEWDGKMVQMAGEEAFDGALRTWARWVDYNIDPSRTRVFFRSVSPEHKRCIFRTTIEKTHPTTLSLTTSLLSCSVNWCYNQTAPISKGDGNIAPSFPKSLINIIEKNIKMMKTPIVYMNITRLSELRIDAHPSIYTITREGKPLSKEQLQQPLTYSDCSHWCLPGLPDTWNVLLFNFLIRPLPSI</sequence>
<evidence type="ECO:0000256" key="2">
    <source>
        <dbReference type="ARBA" id="ARBA00007727"/>
    </source>
</evidence>
<evidence type="ECO:0000313" key="13">
    <source>
        <dbReference type="EMBL" id="CAD6230839.1"/>
    </source>
</evidence>
<keyword evidence="5" id="KW-0735">Signal-anchor</keyword>
<feature type="domain" description="Trichome birefringence-like N-terminal" evidence="12">
    <location>
        <begin position="145"/>
        <end position="198"/>
    </location>
</feature>
<evidence type="ECO:0000256" key="8">
    <source>
        <dbReference type="ARBA" id="ARBA00023136"/>
    </source>
</evidence>
<dbReference type="GO" id="GO:0000139">
    <property type="term" value="C:Golgi membrane"/>
    <property type="evidence" value="ECO:0007669"/>
    <property type="project" value="UniProtKB-SubCell"/>
</dbReference>
<feature type="region of interest" description="Disordered" evidence="9">
    <location>
        <begin position="64"/>
        <end position="143"/>
    </location>
</feature>
<gene>
    <name evidence="13" type="ORF">NCGR_LOCUS21039</name>
</gene>
<evidence type="ECO:0000256" key="10">
    <source>
        <dbReference type="SAM" id="Phobius"/>
    </source>
</evidence>
<evidence type="ECO:0000256" key="3">
    <source>
        <dbReference type="ARBA" id="ARBA00022679"/>
    </source>
</evidence>
<organism evidence="13 14">
    <name type="scientific">Miscanthus lutarioriparius</name>
    <dbReference type="NCBI Taxonomy" id="422564"/>
    <lineage>
        <taxon>Eukaryota</taxon>
        <taxon>Viridiplantae</taxon>
        <taxon>Streptophyta</taxon>
        <taxon>Embryophyta</taxon>
        <taxon>Tracheophyta</taxon>
        <taxon>Spermatophyta</taxon>
        <taxon>Magnoliopsida</taxon>
        <taxon>Liliopsida</taxon>
        <taxon>Poales</taxon>
        <taxon>Poaceae</taxon>
        <taxon>PACMAD clade</taxon>
        <taxon>Panicoideae</taxon>
        <taxon>Andropogonodae</taxon>
        <taxon>Andropogoneae</taxon>
        <taxon>Saccharinae</taxon>
        <taxon>Miscanthus</taxon>
    </lineage>
</organism>
<evidence type="ECO:0000256" key="7">
    <source>
        <dbReference type="ARBA" id="ARBA00023034"/>
    </source>
</evidence>
<keyword evidence="6 10" id="KW-1133">Transmembrane helix</keyword>
<evidence type="ECO:0000256" key="9">
    <source>
        <dbReference type="SAM" id="MobiDB-lite"/>
    </source>
</evidence>
<keyword evidence="4 10" id="KW-0812">Transmembrane</keyword>
<dbReference type="EMBL" id="CAJGYO010000005">
    <property type="protein sequence ID" value="CAD6230839.1"/>
    <property type="molecule type" value="Genomic_DNA"/>
</dbReference>
<dbReference type="InterPro" id="IPR029962">
    <property type="entry name" value="TBL"/>
</dbReference>
<keyword evidence="14" id="KW-1185">Reference proteome</keyword>
<keyword evidence="8 10" id="KW-0472">Membrane</keyword>
<evidence type="ECO:0000259" key="11">
    <source>
        <dbReference type="Pfam" id="PF13839"/>
    </source>
</evidence>
<feature type="domain" description="Trichome birefringence-like C-terminal" evidence="11">
    <location>
        <begin position="206"/>
        <end position="503"/>
    </location>
</feature>
<keyword evidence="3" id="KW-0808">Transferase</keyword>
<dbReference type="GO" id="GO:1990538">
    <property type="term" value="F:xylan O-acetyltransferase activity"/>
    <property type="evidence" value="ECO:0007669"/>
    <property type="project" value="UniProtKB-ARBA"/>
</dbReference>
<comment type="subcellular location">
    <subcellularLocation>
        <location evidence="1">Golgi apparatus membrane</location>
        <topology evidence="1">Single-pass type II membrane protein</topology>
    </subcellularLocation>
</comment>
<reference evidence="13" key="1">
    <citation type="submission" date="2020-10" db="EMBL/GenBank/DDBJ databases">
        <authorList>
            <person name="Han B."/>
            <person name="Lu T."/>
            <person name="Zhao Q."/>
            <person name="Huang X."/>
            <person name="Zhao Y."/>
        </authorList>
    </citation>
    <scope>NUCLEOTIDE SEQUENCE</scope>
</reference>
<dbReference type="Pfam" id="PF13839">
    <property type="entry name" value="PC-Esterase"/>
    <property type="match status" value="1"/>
</dbReference>
<name>A0A811NTY5_9POAL</name>
<evidence type="ECO:0008006" key="15">
    <source>
        <dbReference type="Google" id="ProtNLM"/>
    </source>
</evidence>
<feature type="transmembrane region" description="Helical" evidence="10">
    <location>
        <begin position="21"/>
        <end position="47"/>
    </location>
</feature>
<comment type="caution">
    <text evidence="13">The sequence shown here is derived from an EMBL/GenBank/DDBJ whole genome shotgun (WGS) entry which is preliminary data.</text>
</comment>
<dbReference type="InterPro" id="IPR025846">
    <property type="entry name" value="TBL_N"/>
</dbReference>
<protein>
    <recommendedName>
        <fullName evidence="15">Trichome birefringence-like N-terminal domain-containing protein</fullName>
    </recommendedName>
</protein>
<comment type="similarity">
    <text evidence="2">Belongs to the PC-esterase family. TBL subfamily.</text>
</comment>
<evidence type="ECO:0000259" key="12">
    <source>
        <dbReference type="Pfam" id="PF14416"/>
    </source>
</evidence>
<dbReference type="AlphaFoldDB" id="A0A811NTY5"/>